<dbReference type="CDD" id="cd10320">
    <property type="entry name" value="RGL4_N"/>
    <property type="match status" value="2"/>
</dbReference>
<dbReference type="InterPro" id="IPR010325">
    <property type="entry name" value="Rhamnogal_lyase"/>
</dbReference>
<dbReference type="Pfam" id="PF06045">
    <property type="entry name" value="Rhamnogal_lyase"/>
    <property type="match status" value="2"/>
</dbReference>
<comment type="subcellular location">
    <subcellularLocation>
        <location evidence="2">Secreted</location>
    </subcellularLocation>
</comment>
<evidence type="ECO:0000256" key="4">
    <source>
        <dbReference type="ARBA" id="ARBA00012437"/>
    </source>
</evidence>
<feature type="domain" description="Rhamnogalacturonan lyase" evidence="9">
    <location>
        <begin position="1002"/>
        <end position="1074"/>
    </location>
</feature>
<keyword evidence="7" id="KW-0456">Lyase</keyword>
<comment type="similarity">
    <text evidence="3">Belongs to the polysaccharide lyase 4 family.</text>
</comment>
<dbReference type="InterPro" id="IPR008979">
    <property type="entry name" value="Galactose-bd-like_sf"/>
</dbReference>
<dbReference type="Gene3D" id="2.70.98.10">
    <property type="match status" value="2"/>
</dbReference>
<dbReference type="Gene3D" id="2.60.40.1120">
    <property type="entry name" value="Carboxypeptidase-like, regulatory domain"/>
    <property type="match status" value="2"/>
</dbReference>
<name>A0A803LK81_CHEQI</name>
<dbReference type="GO" id="GO:0005975">
    <property type="term" value="P:carbohydrate metabolic process"/>
    <property type="evidence" value="ECO:0007669"/>
    <property type="project" value="InterPro"/>
</dbReference>
<dbReference type="InterPro" id="IPR029411">
    <property type="entry name" value="RG-lyase_III"/>
</dbReference>
<feature type="domain" description="Rhamnogalacturonan lyase" evidence="8">
    <location>
        <begin position="1088"/>
        <end position="1275"/>
    </location>
</feature>
<sequence>MSFQAVQLTVQDHYVVIDNGILAITISKPDGIITKIKFNGIENLLEDTNEEEHRGYWDLNWSDPGTPGTTGYYDRIKGTDFQVVVQDDEMVEVSFTRTWNPSSKGKFVPLNIDRRVIMLQGLSGFYSYGIYEKLKEWPGFNLPQTRIVFNLNKKWFQYMAVADNRQRKMPLPDDRLPGRCQVLEPPEAVLLTNPIEEEFKGEVDDKYQYSCEDRDLQVHGWICTDPPTGMWQITPCDEFRTGGPFKQNLTSHVGPYNLAMFISAHYAGEDMVAKFAQGEAWKRVFGPVFTYVNCVPKEDDWHWLWDDAKEQALIETDCWPYTFPASEDYPTSDQRGNLSGRLLVHDRYFDDDYIPANGAYIGLASPNESKSWQLEGKGYQFWTTTDEDGYFFINDIRAGDYNLYASVPGFIGDYVCDDNVSITPGCDIDMEELVYEPPSDGPTLWEIGVPDRTAREFYIPDPNPKYVNKLFINHPDRFRQYGLWERYAELYPNEDLVYTIGESDYEKDWFFAQVTRKKGNTYQGTTWKIKFNLEQVDQHGVYKLRLALATANMAELQVRVNDPKAEPPVFTTGLIGKDNAIARHGIHGLYRLYIADIQGNKLVQGDNTIYLTQANGGSPFVGIMYDYIRLEGPPDSDQSTKFISAMSFKAVQLTVQDHYIVIDNGILKITISKPDGIITKIKYNGIENLLEDTVVEEHRGYWDLNWSDLGTPGTRGYGERIKGTDFQVVVEKDEMVEVSFTRTWNPSSKAKFVPLSIDRRVIMLQGSSGFYCYGIYEKLKGWPGFNLPQTRIVFKLNKKWFQYMAVADNRQRKMPLPDDRSPGRCQILEPPEAVLLTNPIEEEYKGEVDDKYQYSCEDRDLQVHGWICTDPPTGVWQITPSDEFRTGGPFKINLASHVGPYNLAMFISAHYAGEDMVAKFAQDEAWKRVFGPVFTYVNCGSKEDDWHWLWDDAKEQAAIEADSWPYTFPASEDYPTSEQRGSLSGRLLVHDRYFDDDHIPANGAYIGLASPNESKSWQLESKGYQFWTTTDEDGYFFIDNIRAGDYNLYASVPGFIGDYVYDNNVSVTPGCDIDMGELVYKPPSDGPTLWEIGVPDRTAREFYIPDPNPKYVNKLYLNHPDRFRQYGLWERYTELYPDENLVYTIGESDYEKDWFFAQVTRKNGNTYQGTTWKIKFNLEEVDQHGVYKLRLALATANLAELQVRVNDPKAKPPVFTTGLIGKENAIARHGIHGLYRLYTADIQGNKLVQGDNIIYLTQANGGSPFIGIMYDYIRLEGPPDSDQS</sequence>
<keyword evidence="6" id="KW-0732">Signal</keyword>
<comment type="catalytic activity">
    <reaction evidence="1">
        <text>Endotype eliminative cleavage of L-alpha-rhamnopyranosyl-(1-&gt;4)-alpha-D-galactopyranosyluronic acid bonds of rhamnogalacturonan I domains in ramified hairy regions of pectin leaving L-rhamnopyranose at the reducing end and 4-deoxy-4,5-unsaturated D-galactopyranosyluronic acid at the non-reducing end.</text>
        <dbReference type="EC" id="4.2.2.23"/>
    </reaction>
</comment>
<evidence type="ECO:0000313" key="11">
    <source>
        <dbReference type="Proteomes" id="UP000596660"/>
    </source>
</evidence>
<dbReference type="InterPro" id="IPR011013">
    <property type="entry name" value="Gal_mutarotase_sf_dom"/>
</dbReference>
<evidence type="ECO:0000256" key="7">
    <source>
        <dbReference type="ARBA" id="ARBA00023239"/>
    </source>
</evidence>
<dbReference type="InterPro" id="IPR029413">
    <property type="entry name" value="RG-lyase_II"/>
</dbReference>
<dbReference type="Pfam" id="PF14686">
    <property type="entry name" value="fn3_3"/>
    <property type="match status" value="2"/>
</dbReference>
<proteinExistence type="inferred from homology"/>
<evidence type="ECO:0000256" key="3">
    <source>
        <dbReference type="ARBA" id="ARBA00010418"/>
    </source>
</evidence>
<dbReference type="EnsemblPlants" id="AUR62014378-RA">
    <property type="protein sequence ID" value="AUR62014378-RA:cds"/>
    <property type="gene ID" value="AUR62014378"/>
</dbReference>
<evidence type="ECO:0000256" key="5">
    <source>
        <dbReference type="ARBA" id="ARBA00022525"/>
    </source>
</evidence>
<dbReference type="SUPFAM" id="SSF49785">
    <property type="entry name" value="Galactose-binding domain-like"/>
    <property type="match status" value="2"/>
</dbReference>
<dbReference type="PANTHER" id="PTHR32018:SF1">
    <property type="entry name" value="RHAMNOGALACTURONAN ENDOLYASE"/>
    <property type="match status" value="1"/>
</dbReference>
<evidence type="ECO:0000313" key="10">
    <source>
        <dbReference type="EnsemblPlants" id="AUR62014378-RA:cds"/>
    </source>
</evidence>
<evidence type="ECO:0000259" key="9">
    <source>
        <dbReference type="Pfam" id="PF14686"/>
    </source>
</evidence>
<dbReference type="InterPro" id="IPR051850">
    <property type="entry name" value="Polysacch_Lyase_4"/>
</dbReference>
<dbReference type="PANTHER" id="PTHR32018">
    <property type="entry name" value="RHAMNOGALACTURONATE LYASE FAMILY PROTEIN"/>
    <property type="match status" value="1"/>
</dbReference>
<feature type="domain" description="Rhamnogalacturonan lyase" evidence="9">
    <location>
        <begin position="357"/>
        <end position="429"/>
    </location>
</feature>
<evidence type="ECO:0000259" key="8">
    <source>
        <dbReference type="Pfam" id="PF14683"/>
    </source>
</evidence>
<dbReference type="Proteomes" id="UP000596660">
    <property type="component" value="Unplaced"/>
</dbReference>
<evidence type="ECO:0000256" key="1">
    <source>
        <dbReference type="ARBA" id="ARBA00001324"/>
    </source>
</evidence>
<feature type="domain" description="Rhamnogalacturonan lyase" evidence="8">
    <location>
        <begin position="443"/>
        <end position="630"/>
    </location>
</feature>
<organism evidence="10 11">
    <name type="scientific">Chenopodium quinoa</name>
    <name type="common">Quinoa</name>
    <dbReference type="NCBI Taxonomy" id="63459"/>
    <lineage>
        <taxon>Eukaryota</taxon>
        <taxon>Viridiplantae</taxon>
        <taxon>Streptophyta</taxon>
        <taxon>Embryophyta</taxon>
        <taxon>Tracheophyta</taxon>
        <taxon>Spermatophyta</taxon>
        <taxon>Magnoliopsida</taxon>
        <taxon>eudicotyledons</taxon>
        <taxon>Gunneridae</taxon>
        <taxon>Pentapetalae</taxon>
        <taxon>Caryophyllales</taxon>
        <taxon>Chenopodiaceae</taxon>
        <taxon>Chenopodioideae</taxon>
        <taxon>Atripliceae</taxon>
        <taxon>Chenopodium</taxon>
    </lineage>
</organism>
<protein>
    <recommendedName>
        <fullName evidence="4">rhamnogalacturonan endolyase</fullName>
        <ecNumber evidence="4">4.2.2.23</ecNumber>
    </recommendedName>
</protein>
<dbReference type="CDD" id="cd10317">
    <property type="entry name" value="RGL4_C"/>
    <property type="match status" value="2"/>
</dbReference>
<dbReference type="SUPFAM" id="SSF74650">
    <property type="entry name" value="Galactose mutarotase-like"/>
    <property type="match status" value="2"/>
</dbReference>
<dbReference type="CDD" id="cd10316">
    <property type="entry name" value="RGL4_M"/>
    <property type="match status" value="2"/>
</dbReference>
<dbReference type="GO" id="GO:0005576">
    <property type="term" value="C:extracellular region"/>
    <property type="evidence" value="ECO:0007669"/>
    <property type="project" value="UniProtKB-SubCell"/>
</dbReference>
<dbReference type="InterPro" id="IPR013784">
    <property type="entry name" value="Carb-bd-like_fold"/>
</dbReference>
<evidence type="ECO:0000256" key="2">
    <source>
        <dbReference type="ARBA" id="ARBA00004613"/>
    </source>
</evidence>
<dbReference type="GO" id="GO:0102210">
    <property type="term" value="F:rhamnogalacturonan endolyase activity"/>
    <property type="evidence" value="ECO:0007669"/>
    <property type="project" value="UniProtKB-EC"/>
</dbReference>
<keyword evidence="11" id="KW-1185">Reference proteome</keyword>
<dbReference type="Pfam" id="PF14683">
    <property type="entry name" value="CBM-like"/>
    <property type="match status" value="2"/>
</dbReference>
<evidence type="ECO:0000256" key="6">
    <source>
        <dbReference type="ARBA" id="ARBA00022729"/>
    </source>
</evidence>
<dbReference type="InterPro" id="IPR014718">
    <property type="entry name" value="GH-type_carb-bd"/>
</dbReference>
<dbReference type="Gene3D" id="2.60.120.260">
    <property type="entry name" value="Galactose-binding domain-like"/>
    <property type="match status" value="2"/>
</dbReference>
<reference evidence="10" key="1">
    <citation type="journal article" date="2017" name="Nature">
        <title>The genome of Chenopodium quinoa.</title>
        <authorList>
            <person name="Jarvis D.E."/>
            <person name="Ho Y.S."/>
            <person name="Lightfoot D.J."/>
            <person name="Schmoeckel S.M."/>
            <person name="Li B."/>
            <person name="Borm T.J.A."/>
            <person name="Ohyanagi H."/>
            <person name="Mineta K."/>
            <person name="Michell C.T."/>
            <person name="Saber N."/>
            <person name="Kharbatia N.M."/>
            <person name="Rupper R.R."/>
            <person name="Sharp A.R."/>
            <person name="Dally N."/>
            <person name="Boughton B.A."/>
            <person name="Woo Y.H."/>
            <person name="Gao G."/>
            <person name="Schijlen E.G.W.M."/>
            <person name="Guo X."/>
            <person name="Momin A.A."/>
            <person name="Negrao S."/>
            <person name="Al-Babili S."/>
            <person name="Gehring C."/>
            <person name="Roessner U."/>
            <person name="Jung C."/>
            <person name="Murphy K."/>
            <person name="Arold S.T."/>
            <person name="Gojobori T."/>
            <person name="van der Linden C.G."/>
            <person name="van Loo E.N."/>
            <person name="Jellen E.N."/>
            <person name="Maughan P.J."/>
            <person name="Tester M."/>
        </authorList>
    </citation>
    <scope>NUCLEOTIDE SEQUENCE [LARGE SCALE GENOMIC DNA]</scope>
    <source>
        <strain evidence="10">cv. PI 614886</strain>
    </source>
</reference>
<dbReference type="SUPFAM" id="SSF49452">
    <property type="entry name" value="Starch-binding domain-like"/>
    <property type="match status" value="2"/>
</dbReference>
<keyword evidence="5" id="KW-0964">Secreted</keyword>
<dbReference type="FunFam" id="2.60.40.1120:FF:000033">
    <property type="entry name" value="Rhamnogalacturonate lyase B"/>
    <property type="match status" value="2"/>
</dbReference>
<reference evidence="10" key="2">
    <citation type="submission" date="2021-03" db="UniProtKB">
        <authorList>
            <consortium name="EnsemblPlants"/>
        </authorList>
    </citation>
    <scope>IDENTIFICATION</scope>
</reference>
<dbReference type="OMA" id="FWAKSDN"/>
<dbReference type="GO" id="GO:0030246">
    <property type="term" value="F:carbohydrate binding"/>
    <property type="evidence" value="ECO:0007669"/>
    <property type="project" value="InterPro"/>
</dbReference>
<dbReference type="EC" id="4.2.2.23" evidence="4"/>
<accession>A0A803LK81</accession>
<dbReference type="Gramene" id="AUR62014378-RA">
    <property type="protein sequence ID" value="AUR62014378-RA:cds"/>
    <property type="gene ID" value="AUR62014378"/>
</dbReference>